<dbReference type="InterPro" id="IPR036866">
    <property type="entry name" value="RibonucZ/Hydroxyglut_hydro"/>
</dbReference>
<dbReference type="SUPFAM" id="SSF56281">
    <property type="entry name" value="Metallo-hydrolase/oxidoreductase"/>
    <property type="match status" value="1"/>
</dbReference>
<feature type="non-terminal residue" evidence="2">
    <location>
        <position position="247"/>
    </location>
</feature>
<protein>
    <recommendedName>
        <fullName evidence="1">Metallo-beta-lactamase domain-containing protein</fullName>
    </recommendedName>
</protein>
<proteinExistence type="predicted"/>
<dbReference type="Pfam" id="PF12706">
    <property type="entry name" value="Lactamase_B_2"/>
    <property type="match status" value="1"/>
</dbReference>
<dbReference type="InterPro" id="IPR001279">
    <property type="entry name" value="Metallo-B-lactamas"/>
</dbReference>
<evidence type="ECO:0000313" key="2">
    <source>
        <dbReference type="EMBL" id="GAG75274.1"/>
    </source>
</evidence>
<reference evidence="2" key="1">
    <citation type="journal article" date="2014" name="Front. Microbiol.">
        <title>High frequency of phylogenetically diverse reductive dehalogenase-homologous genes in deep subseafloor sedimentary metagenomes.</title>
        <authorList>
            <person name="Kawai M."/>
            <person name="Futagami T."/>
            <person name="Toyoda A."/>
            <person name="Takaki Y."/>
            <person name="Nishi S."/>
            <person name="Hori S."/>
            <person name="Arai W."/>
            <person name="Tsubouchi T."/>
            <person name="Morono Y."/>
            <person name="Uchiyama I."/>
            <person name="Ito T."/>
            <person name="Fujiyama A."/>
            <person name="Inagaki F."/>
            <person name="Takami H."/>
        </authorList>
    </citation>
    <scope>NUCLEOTIDE SEQUENCE</scope>
    <source>
        <strain evidence="2">Expedition CK06-06</strain>
    </source>
</reference>
<dbReference type="CDD" id="cd07732">
    <property type="entry name" value="metallo-hydrolase-like_MBL-fold"/>
    <property type="match status" value="1"/>
</dbReference>
<dbReference type="PANTHER" id="PTHR43694">
    <property type="entry name" value="RIBONUCLEASE J"/>
    <property type="match status" value="1"/>
</dbReference>
<accession>X1A0E9</accession>
<dbReference type="AlphaFoldDB" id="X1A0E9"/>
<feature type="domain" description="Metallo-beta-lactamase" evidence="1">
    <location>
        <begin position="16"/>
        <end position="236"/>
    </location>
</feature>
<dbReference type="SMART" id="SM00849">
    <property type="entry name" value="Lactamase_B"/>
    <property type="match status" value="1"/>
</dbReference>
<name>X1A0E9_9ZZZZ</name>
<dbReference type="Gene3D" id="3.60.15.10">
    <property type="entry name" value="Ribonuclease Z/Hydroxyacylglutathione hydrolase-like"/>
    <property type="match status" value="1"/>
</dbReference>
<dbReference type="PANTHER" id="PTHR43694:SF1">
    <property type="entry name" value="RIBONUCLEASE J"/>
    <property type="match status" value="1"/>
</dbReference>
<organism evidence="2">
    <name type="scientific">marine sediment metagenome</name>
    <dbReference type="NCBI Taxonomy" id="412755"/>
    <lineage>
        <taxon>unclassified sequences</taxon>
        <taxon>metagenomes</taxon>
        <taxon>ecological metagenomes</taxon>
    </lineage>
</organism>
<evidence type="ECO:0000259" key="1">
    <source>
        <dbReference type="SMART" id="SM00849"/>
    </source>
</evidence>
<dbReference type="EMBL" id="BART01015830">
    <property type="protein sequence ID" value="GAG75274.1"/>
    <property type="molecule type" value="Genomic_DNA"/>
</dbReference>
<comment type="caution">
    <text evidence="2">The sequence shown here is derived from an EMBL/GenBank/DDBJ whole genome shotgun (WGS) entry which is preliminary data.</text>
</comment>
<gene>
    <name evidence="2" type="ORF">S01H4_30639</name>
</gene>
<sequence>MVMVKLSFYGGVKEIGGNKILLEDSSTKIFLDFGMSFNKRGKFFEEFLTPRTANGIGDFLTMGLIPDIKGVYREDLLTHYGRKAEEPEVAGVLLSHAHADHANYISFLHRDIPIYCGVTCKLILDAVEEQSQRKLESEVCNFKKRPLFRADYRKPPIERVFHTFQTGDKLNIDSLEIEPIHVDHSVPGAYGFIIWTSEGAVVFTGDLRMHGYKSEMTKDFIQRAKEVKPLALITEGTRIDREKRTSQ</sequence>